<sequence length="105" mass="11565">MVSINGLPSTPTSRQTQKANRKKAVSKASTSQSSQSTTQSTQVTKVAQAVAHSVKQVSEADVQRAQVQYDLPEGRSRKALEAYMNVMNRAKREELEQLLGVDIYI</sequence>
<evidence type="ECO:0000313" key="3">
    <source>
        <dbReference type="Proteomes" id="UP000236721"/>
    </source>
</evidence>
<evidence type="ECO:0008006" key="4">
    <source>
        <dbReference type="Google" id="ProtNLM"/>
    </source>
</evidence>
<feature type="region of interest" description="Disordered" evidence="1">
    <location>
        <begin position="1"/>
        <end position="42"/>
    </location>
</feature>
<protein>
    <recommendedName>
        <fullName evidence="4">Chromosome partitioning protein ParA</fullName>
    </recommendedName>
</protein>
<dbReference type="EMBL" id="FNVG01000003">
    <property type="protein sequence ID" value="SEF78050.1"/>
    <property type="molecule type" value="Genomic_DNA"/>
</dbReference>
<feature type="compositionally biased region" description="Low complexity" evidence="1">
    <location>
        <begin position="26"/>
        <end position="42"/>
    </location>
</feature>
<feature type="compositionally biased region" description="Polar residues" evidence="1">
    <location>
        <begin position="1"/>
        <end position="18"/>
    </location>
</feature>
<dbReference type="AlphaFoldDB" id="A0A1H5USU6"/>
<proteinExistence type="predicted"/>
<dbReference type="OrthoDB" id="5903961at2"/>
<dbReference type="Proteomes" id="UP000236721">
    <property type="component" value="Unassembled WGS sequence"/>
</dbReference>
<keyword evidence="3" id="KW-1185">Reference proteome</keyword>
<reference evidence="3" key="1">
    <citation type="submission" date="2016-10" db="EMBL/GenBank/DDBJ databases">
        <authorList>
            <person name="Varghese N."/>
            <person name="Submissions S."/>
        </authorList>
    </citation>
    <scope>NUCLEOTIDE SEQUENCE [LARGE SCALE GENOMIC DNA]</scope>
    <source>
        <strain evidence="3">CGMCC 1.7062</strain>
    </source>
</reference>
<evidence type="ECO:0000313" key="2">
    <source>
        <dbReference type="EMBL" id="SEF78050.1"/>
    </source>
</evidence>
<organism evidence="2 3">
    <name type="scientific">Vibrio hangzhouensis</name>
    <dbReference type="NCBI Taxonomy" id="462991"/>
    <lineage>
        <taxon>Bacteria</taxon>
        <taxon>Pseudomonadati</taxon>
        <taxon>Pseudomonadota</taxon>
        <taxon>Gammaproteobacteria</taxon>
        <taxon>Vibrionales</taxon>
        <taxon>Vibrionaceae</taxon>
        <taxon>Vibrio</taxon>
    </lineage>
</organism>
<name>A0A1H5USU6_9VIBR</name>
<evidence type="ECO:0000256" key="1">
    <source>
        <dbReference type="SAM" id="MobiDB-lite"/>
    </source>
</evidence>
<gene>
    <name evidence="2" type="ORF">SAMN04488244_103313</name>
</gene>
<dbReference type="RefSeq" id="WP_103879267.1">
    <property type="nucleotide sequence ID" value="NZ_FNVG01000003.1"/>
</dbReference>
<accession>A0A1H5USU6</accession>